<keyword evidence="4 10" id="KW-0808">Transferase</keyword>
<keyword evidence="13" id="KW-1185">Reference proteome</keyword>
<dbReference type="SUPFAM" id="SSF143631">
    <property type="entry name" value="ApbE-like"/>
    <property type="match status" value="1"/>
</dbReference>
<feature type="binding site" evidence="11">
    <location>
        <position position="170"/>
    </location>
    <ligand>
        <name>Mg(2+)</name>
        <dbReference type="ChEBI" id="CHEBI:18420"/>
    </ligand>
</feature>
<evidence type="ECO:0000256" key="6">
    <source>
        <dbReference type="ARBA" id="ARBA00022827"/>
    </source>
</evidence>
<dbReference type="PANTHER" id="PTHR30040:SF2">
    <property type="entry name" value="FAD:PROTEIN FMN TRANSFERASE"/>
    <property type="match status" value="1"/>
</dbReference>
<dbReference type="GO" id="GO:0046872">
    <property type="term" value="F:metal ion binding"/>
    <property type="evidence" value="ECO:0007669"/>
    <property type="project" value="UniProtKB-UniRule"/>
</dbReference>
<protein>
    <recommendedName>
        <fullName evidence="2 10">FAD:protein FMN transferase</fullName>
        <ecNumber evidence="1 10">2.7.1.180</ecNumber>
    </recommendedName>
    <alternativeName>
        <fullName evidence="8 10">Flavin transferase</fullName>
    </alternativeName>
</protein>
<dbReference type="Pfam" id="PF02424">
    <property type="entry name" value="ApbE"/>
    <property type="match status" value="1"/>
</dbReference>
<comment type="cofactor">
    <cofactor evidence="11">
        <name>Mg(2+)</name>
        <dbReference type="ChEBI" id="CHEBI:18420"/>
    </cofactor>
    <cofactor evidence="11">
        <name>Mn(2+)</name>
        <dbReference type="ChEBI" id="CHEBI:29035"/>
    </cofactor>
    <text evidence="11">Magnesium. Can also use manganese.</text>
</comment>
<evidence type="ECO:0000313" key="13">
    <source>
        <dbReference type="Proteomes" id="UP000571950"/>
    </source>
</evidence>
<dbReference type="EMBL" id="JACIDT010000001">
    <property type="protein sequence ID" value="MBB3924734.1"/>
    <property type="molecule type" value="Genomic_DNA"/>
</dbReference>
<comment type="caution">
    <text evidence="12">The sequence shown here is derived from an EMBL/GenBank/DDBJ whole genome shotgun (WGS) entry which is preliminary data.</text>
</comment>
<keyword evidence="3 10" id="KW-0285">Flavoprotein</keyword>
<proteinExistence type="inferred from homology"/>
<accession>A0A7W6FP72</accession>
<dbReference type="Gene3D" id="3.10.520.10">
    <property type="entry name" value="ApbE-like domains"/>
    <property type="match status" value="1"/>
</dbReference>
<evidence type="ECO:0000256" key="11">
    <source>
        <dbReference type="PIRSR" id="PIRSR006268-2"/>
    </source>
</evidence>
<keyword evidence="6 10" id="KW-0274">FAD</keyword>
<name>A0A7W6FP72_9SPHN</name>
<feature type="binding site" evidence="11">
    <location>
        <position position="279"/>
    </location>
    <ligand>
        <name>Mg(2+)</name>
        <dbReference type="ChEBI" id="CHEBI:18420"/>
    </ligand>
</feature>
<dbReference type="Proteomes" id="UP000571950">
    <property type="component" value="Unassembled WGS sequence"/>
</dbReference>
<comment type="similarity">
    <text evidence="10">Belongs to the ApbE family.</text>
</comment>
<reference evidence="12 13" key="1">
    <citation type="submission" date="2020-08" db="EMBL/GenBank/DDBJ databases">
        <title>Genomic Encyclopedia of Type Strains, Phase IV (KMG-IV): sequencing the most valuable type-strain genomes for metagenomic binning, comparative biology and taxonomic classification.</title>
        <authorList>
            <person name="Goeker M."/>
        </authorList>
    </citation>
    <scope>NUCLEOTIDE SEQUENCE [LARGE SCALE GENOMIC DNA]</scope>
    <source>
        <strain evidence="12 13">DSM 26189</strain>
    </source>
</reference>
<dbReference type="AlphaFoldDB" id="A0A7W6FP72"/>
<comment type="catalytic activity">
    <reaction evidence="9 10">
        <text>L-threonyl-[protein] + FAD = FMN-L-threonyl-[protein] + AMP + H(+)</text>
        <dbReference type="Rhea" id="RHEA:36847"/>
        <dbReference type="Rhea" id="RHEA-COMP:11060"/>
        <dbReference type="Rhea" id="RHEA-COMP:11061"/>
        <dbReference type="ChEBI" id="CHEBI:15378"/>
        <dbReference type="ChEBI" id="CHEBI:30013"/>
        <dbReference type="ChEBI" id="CHEBI:57692"/>
        <dbReference type="ChEBI" id="CHEBI:74257"/>
        <dbReference type="ChEBI" id="CHEBI:456215"/>
        <dbReference type="EC" id="2.7.1.180"/>
    </reaction>
</comment>
<evidence type="ECO:0000256" key="2">
    <source>
        <dbReference type="ARBA" id="ARBA00016337"/>
    </source>
</evidence>
<keyword evidence="12" id="KW-0449">Lipoprotein</keyword>
<sequence length="324" mass="33961">MRIALPARIDAAAIADRDPSGTIGDLCGETMGTGWSVRFATRPDVDAGRIRALIEQRLAHIVAQMSHWEPDSLLCAFNRAPGGSWAALPDDFATVMEAGLAVADRTDGAYDPAMGHLVDLWGFGPPGPKPPPTASMVEQARALCGWRRLAYDAPARLLRQPGGLHLDLSGIAKGYAVDAVADLLSRAGLRHALVEIGGELAGRGIRPDGEPWWVDLENPPGADIPPLRVALHGLAVATSGNYLRGYHTIDPAGGYPVDNGIASLSVIAASAMLADAWATALTVAGPDTGMELAARHAIAARMIVMEEGGAREILSPALLAMLED</sequence>
<evidence type="ECO:0000313" key="12">
    <source>
        <dbReference type="EMBL" id="MBB3924734.1"/>
    </source>
</evidence>
<gene>
    <name evidence="12" type="ORF">GGR43_000428</name>
</gene>
<evidence type="ECO:0000256" key="1">
    <source>
        <dbReference type="ARBA" id="ARBA00011955"/>
    </source>
</evidence>
<dbReference type="PANTHER" id="PTHR30040">
    <property type="entry name" value="THIAMINE BIOSYNTHESIS LIPOPROTEIN APBE"/>
    <property type="match status" value="1"/>
</dbReference>
<evidence type="ECO:0000256" key="4">
    <source>
        <dbReference type="ARBA" id="ARBA00022679"/>
    </source>
</evidence>
<keyword evidence="5 10" id="KW-0479">Metal-binding</keyword>
<keyword evidence="7 10" id="KW-0460">Magnesium</keyword>
<evidence type="ECO:0000256" key="7">
    <source>
        <dbReference type="ARBA" id="ARBA00022842"/>
    </source>
</evidence>
<dbReference type="InterPro" id="IPR024932">
    <property type="entry name" value="ApbE"/>
</dbReference>
<evidence type="ECO:0000256" key="3">
    <source>
        <dbReference type="ARBA" id="ARBA00022630"/>
    </source>
</evidence>
<feature type="binding site" evidence="11">
    <location>
        <position position="275"/>
    </location>
    <ligand>
        <name>Mg(2+)</name>
        <dbReference type="ChEBI" id="CHEBI:18420"/>
    </ligand>
</feature>
<dbReference type="GO" id="GO:0016740">
    <property type="term" value="F:transferase activity"/>
    <property type="evidence" value="ECO:0007669"/>
    <property type="project" value="UniProtKB-UniRule"/>
</dbReference>
<organism evidence="12 13">
    <name type="scientific">Sphingobium jiangsuense</name>
    <dbReference type="NCBI Taxonomy" id="870476"/>
    <lineage>
        <taxon>Bacteria</taxon>
        <taxon>Pseudomonadati</taxon>
        <taxon>Pseudomonadota</taxon>
        <taxon>Alphaproteobacteria</taxon>
        <taxon>Sphingomonadales</taxon>
        <taxon>Sphingomonadaceae</taxon>
        <taxon>Sphingobium</taxon>
    </lineage>
</organism>
<evidence type="ECO:0000256" key="10">
    <source>
        <dbReference type="PIRNR" id="PIRNR006268"/>
    </source>
</evidence>
<dbReference type="PIRSF" id="PIRSF006268">
    <property type="entry name" value="ApbE"/>
    <property type="match status" value="1"/>
</dbReference>
<evidence type="ECO:0000256" key="9">
    <source>
        <dbReference type="ARBA" id="ARBA00048540"/>
    </source>
</evidence>
<dbReference type="InterPro" id="IPR003374">
    <property type="entry name" value="ApbE-like_sf"/>
</dbReference>
<evidence type="ECO:0000256" key="5">
    <source>
        <dbReference type="ARBA" id="ARBA00022723"/>
    </source>
</evidence>
<evidence type="ECO:0000256" key="8">
    <source>
        <dbReference type="ARBA" id="ARBA00031306"/>
    </source>
</evidence>
<dbReference type="EC" id="2.7.1.180" evidence="1 10"/>
<dbReference type="RefSeq" id="WP_284277537.1">
    <property type="nucleotide sequence ID" value="NZ_BSPS01000026.1"/>
</dbReference>